<evidence type="ECO:0000256" key="2">
    <source>
        <dbReference type="ARBA" id="ARBA00023242"/>
    </source>
</evidence>
<dbReference type="PANTHER" id="PTHR21686">
    <property type="entry name" value="DEOXYNUCLEOTIDYLTRANSFERASE TERMINAL-INTERACTING PROTEIN 2"/>
    <property type="match status" value="1"/>
</dbReference>
<sequence length="228" mass="26641">MAPHTTSTHEEHISEVSETDIPSTTESIVSDHQAYHEMSLESLFHHLKQQTQSNEDTPNANKDRFTQLKERVDRLPKIHANLETTLKPQAKKDIVTINDPIIIKAPKKDETDDSGSKWFNMKAPEITDSIKRDLLIIKQRSALDPKRHYKKDKWETPKYFQMGTIVEGNTEFYSRMTKKQRGTSLVDEILHDNDSQKYFKRKYSEIQKHKTSGGKAHYKKVKSMRKKY</sequence>
<name>G3BFU4_CANTC</name>
<reference evidence="5 6" key="1">
    <citation type="journal article" date="2011" name="Proc. Natl. Acad. Sci. U.S.A.">
        <title>Comparative genomics of xylose-fermenting fungi for enhanced biofuel production.</title>
        <authorList>
            <person name="Wohlbach D.J."/>
            <person name="Kuo A."/>
            <person name="Sato T.K."/>
            <person name="Potts K.M."/>
            <person name="Salamov A.A."/>
            <person name="LaButti K.M."/>
            <person name="Sun H."/>
            <person name="Clum A."/>
            <person name="Pangilinan J.L."/>
            <person name="Lindquist E.A."/>
            <person name="Lucas S."/>
            <person name="Lapidus A."/>
            <person name="Jin M."/>
            <person name="Gunawan C."/>
            <person name="Balan V."/>
            <person name="Dale B.E."/>
            <person name="Jeffries T.W."/>
            <person name="Zinkel R."/>
            <person name="Barry K.W."/>
            <person name="Grigoriev I.V."/>
            <person name="Gasch A.P."/>
        </authorList>
    </citation>
    <scope>NUCLEOTIDE SEQUENCE [LARGE SCALE GENOMIC DNA]</scope>
    <source>
        <strain evidence="6">ATCC 10573 / BCRC 21748 / CBS 615 / JCM 9827 / NBRC 10315 / NRRL Y-1498 / VKM Y-70</strain>
    </source>
</reference>
<accession>G3BFU4</accession>
<proteinExistence type="predicted"/>
<evidence type="ECO:0000256" key="3">
    <source>
        <dbReference type="SAM" id="MobiDB-lite"/>
    </source>
</evidence>
<dbReference type="InterPro" id="IPR039883">
    <property type="entry name" value="Fcf2/DNTTIP2"/>
</dbReference>
<dbReference type="GO" id="GO:0005730">
    <property type="term" value="C:nucleolus"/>
    <property type="evidence" value="ECO:0007669"/>
    <property type="project" value="UniProtKB-SubCell"/>
</dbReference>
<comment type="subcellular location">
    <subcellularLocation>
        <location evidence="1">Nucleus</location>
        <location evidence="1">Nucleolus</location>
    </subcellularLocation>
</comment>
<dbReference type="GO" id="GO:0006396">
    <property type="term" value="P:RNA processing"/>
    <property type="evidence" value="ECO:0007669"/>
    <property type="project" value="TreeGrafter"/>
</dbReference>
<dbReference type="eggNOG" id="KOG3100">
    <property type="taxonomic scope" value="Eukaryota"/>
</dbReference>
<evidence type="ECO:0000259" key="4">
    <source>
        <dbReference type="Pfam" id="PF08698"/>
    </source>
</evidence>
<dbReference type="EMBL" id="GL996528">
    <property type="protein sequence ID" value="EGV60730.1"/>
    <property type="molecule type" value="Genomic_DNA"/>
</dbReference>
<evidence type="ECO:0000313" key="5">
    <source>
        <dbReference type="EMBL" id="EGV60730.1"/>
    </source>
</evidence>
<evidence type="ECO:0000313" key="6">
    <source>
        <dbReference type="Proteomes" id="UP000000707"/>
    </source>
</evidence>
<dbReference type="Pfam" id="PF08698">
    <property type="entry name" value="Fcf2"/>
    <property type="match status" value="1"/>
</dbReference>
<feature type="domain" description="Fcf2 pre-rRNA processing C-terminal" evidence="4">
    <location>
        <begin position="111"/>
        <end position="202"/>
    </location>
</feature>
<dbReference type="HOGENOM" id="CLU_075129_2_0_1"/>
<dbReference type="STRING" id="590646.G3BFU4"/>
<dbReference type="OrthoDB" id="427886at2759"/>
<dbReference type="GeneID" id="18246248"/>
<keyword evidence="6" id="KW-1185">Reference proteome</keyword>
<gene>
    <name evidence="5" type="ORF">CANTEDRAFT_111085</name>
</gene>
<dbReference type="PANTHER" id="PTHR21686:SF12">
    <property type="entry name" value="DEOXYNUCLEOTIDYLTRANSFERASE TERMINAL-INTERACTING PROTEIN 2"/>
    <property type="match status" value="1"/>
</dbReference>
<feature type="region of interest" description="Disordered" evidence="3">
    <location>
        <begin position="1"/>
        <end position="34"/>
    </location>
</feature>
<keyword evidence="2" id="KW-0539">Nucleus</keyword>
<organism evidence="6">
    <name type="scientific">Candida tenuis (strain ATCC 10573 / BCRC 21748 / CBS 615 / JCM 9827 / NBRC 10315 / NRRL Y-1498 / VKM Y-70)</name>
    <name type="common">Yeast</name>
    <name type="synonym">Yamadazyma tenuis</name>
    <dbReference type="NCBI Taxonomy" id="590646"/>
    <lineage>
        <taxon>Eukaryota</taxon>
        <taxon>Fungi</taxon>
        <taxon>Dikarya</taxon>
        <taxon>Ascomycota</taxon>
        <taxon>Saccharomycotina</taxon>
        <taxon>Pichiomycetes</taxon>
        <taxon>Debaryomycetaceae</taxon>
        <taxon>Yamadazyma</taxon>
    </lineage>
</organism>
<dbReference type="Proteomes" id="UP000000707">
    <property type="component" value="Unassembled WGS sequence"/>
</dbReference>
<dbReference type="KEGG" id="cten:18246248"/>
<protein>
    <submittedName>
        <fullName evidence="5">Fcf2-domain-containing protein</fullName>
    </submittedName>
</protein>
<evidence type="ECO:0000256" key="1">
    <source>
        <dbReference type="ARBA" id="ARBA00004604"/>
    </source>
</evidence>
<feature type="compositionally biased region" description="Polar residues" evidence="3">
    <location>
        <begin position="20"/>
        <end position="30"/>
    </location>
</feature>
<dbReference type="InterPro" id="IPR014810">
    <property type="entry name" value="Fcf2_C"/>
</dbReference>
<dbReference type="GO" id="GO:0003723">
    <property type="term" value="F:RNA binding"/>
    <property type="evidence" value="ECO:0007669"/>
    <property type="project" value="TreeGrafter"/>
</dbReference>
<dbReference type="AlphaFoldDB" id="G3BFU4"/>